<dbReference type="EMBL" id="BARW01014564">
    <property type="protein sequence ID" value="GAI77245.1"/>
    <property type="molecule type" value="Genomic_DNA"/>
</dbReference>
<evidence type="ECO:0000313" key="1">
    <source>
        <dbReference type="EMBL" id="GAI77245.1"/>
    </source>
</evidence>
<feature type="non-terminal residue" evidence="1">
    <location>
        <position position="1"/>
    </location>
</feature>
<organism evidence="1">
    <name type="scientific">marine sediment metagenome</name>
    <dbReference type="NCBI Taxonomy" id="412755"/>
    <lineage>
        <taxon>unclassified sequences</taxon>
        <taxon>metagenomes</taxon>
        <taxon>ecological metagenomes</taxon>
    </lineage>
</organism>
<sequence>PESLTGLLNKSPPLITIPVTRVTSWRQVAVNHWDGNLINRFVDIDKVLNINFDTKRMWSYKWVDGNDALDTVIESQPCIVF</sequence>
<accession>X1SPF8</accession>
<protein>
    <submittedName>
        <fullName evidence="1">Uncharacterized protein</fullName>
    </submittedName>
</protein>
<name>X1SPF8_9ZZZZ</name>
<gene>
    <name evidence="1" type="ORF">S12H4_25779</name>
</gene>
<dbReference type="AlphaFoldDB" id="X1SPF8"/>
<comment type="caution">
    <text evidence="1">The sequence shown here is derived from an EMBL/GenBank/DDBJ whole genome shotgun (WGS) entry which is preliminary data.</text>
</comment>
<proteinExistence type="predicted"/>
<reference evidence="1" key="1">
    <citation type="journal article" date="2014" name="Front. Microbiol.">
        <title>High frequency of phylogenetically diverse reductive dehalogenase-homologous genes in deep subseafloor sedimentary metagenomes.</title>
        <authorList>
            <person name="Kawai M."/>
            <person name="Futagami T."/>
            <person name="Toyoda A."/>
            <person name="Takaki Y."/>
            <person name="Nishi S."/>
            <person name="Hori S."/>
            <person name="Arai W."/>
            <person name="Tsubouchi T."/>
            <person name="Morono Y."/>
            <person name="Uchiyama I."/>
            <person name="Ito T."/>
            <person name="Fujiyama A."/>
            <person name="Inagaki F."/>
            <person name="Takami H."/>
        </authorList>
    </citation>
    <scope>NUCLEOTIDE SEQUENCE</scope>
    <source>
        <strain evidence="1">Expedition CK06-06</strain>
    </source>
</reference>